<dbReference type="Proteomes" id="UP000239532">
    <property type="component" value="Unassembled WGS sequence"/>
</dbReference>
<sequence length="160" mass="18205">MTNIFPIIFLLSFFPKNEDVCTCPPTGNWQKATPKEYNYVNDVIIGDVINVSKDQFEIIVCTVFKGNLKPGQKINGENYGTCGPYINKTGEWLVFGQQFDGFRVNECGISSKIDDTFPLLPPPPKESETIKNLFSESRQKEAMEIRIKQISLLREMSQSR</sequence>
<evidence type="ECO:0000313" key="1">
    <source>
        <dbReference type="EMBL" id="PRP66085.1"/>
    </source>
</evidence>
<proteinExistence type="predicted"/>
<keyword evidence="2" id="KW-1185">Reference proteome</keyword>
<dbReference type="AlphaFoldDB" id="A0A2S9WRJ8"/>
<protein>
    <submittedName>
        <fullName evidence="1">Uncharacterized protein</fullName>
    </submittedName>
</protein>
<name>A0A2S9WRJ8_9FLAO</name>
<organism evidence="1 2">
    <name type="scientific">Nonlabens agnitus</name>
    <dbReference type="NCBI Taxonomy" id="870484"/>
    <lineage>
        <taxon>Bacteria</taxon>
        <taxon>Pseudomonadati</taxon>
        <taxon>Bacteroidota</taxon>
        <taxon>Flavobacteriia</taxon>
        <taxon>Flavobacteriales</taxon>
        <taxon>Flavobacteriaceae</taxon>
        <taxon>Nonlabens</taxon>
    </lineage>
</organism>
<comment type="caution">
    <text evidence="1">The sequence shown here is derived from an EMBL/GenBank/DDBJ whole genome shotgun (WGS) entry which is preliminary data.</text>
</comment>
<gene>
    <name evidence="1" type="ORF">BST86_02775</name>
</gene>
<reference evidence="1 2" key="1">
    <citation type="submission" date="2016-11" db="EMBL/GenBank/DDBJ databases">
        <title>Trade-off between light-utilization and light-protection in marine flavobacteria.</title>
        <authorList>
            <person name="Kumagai Y."/>
        </authorList>
    </citation>
    <scope>NUCLEOTIDE SEQUENCE [LARGE SCALE GENOMIC DNA]</scope>
    <source>
        <strain evidence="1 2">JCM 17109</strain>
    </source>
</reference>
<accession>A0A2S9WRJ8</accession>
<evidence type="ECO:0000313" key="2">
    <source>
        <dbReference type="Proteomes" id="UP000239532"/>
    </source>
</evidence>
<dbReference type="EMBL" id="MQUC01000003">
    <property type="protein sequence ID" value="PRP66085.1"/>
    <property type="molecule type" value="Genomic_DNA"/>
</dbReference>
<dbReference type="OrthoDB" id="827860at2"/>
<dbReference type="RefSeq" id="WP_105981935.1">
    <property type="nucleotide sequence ID" value="NZ_MQUC01000003.1"/>
</dbReference>